<evidence type="ECO:0000256" key="1">
    <source>
        <dbReference type="ARBA" id="ARBA00010820"/>
    </source>
</evidence>
<reference evidence="3 4" key="1">
    <citation type="journal article" date="2018" name="Mol. Plant">
        <title>The genome of Artemisia annua provides insight into the evolution of Asteraceae family and artemisinin biosynthesis.</title>
        <authorList>
            <person name="Shen Q."/>
            <person name="Zhang L."/>
            <person name="Liao Z."/>
            <person name="Wang S."/>
            <person name="Yan T."/>
            <person name="Shi P."/>
            <person name="Liu M."/>
            <person name="Fu X."/>
            <person name="Pan Q."/>
            <person name="Wang Y."/>
            <person name="Lv Z."/>
            <person name="Lu X."/>
            <person name="Zhang F."/>
            <person name="Jiang W."/>
            <person name="Ma Y."/>
            <person name="Chen M."/>
            <person name="Hao X."/>
            <person name="Li L."/>
            <person name="Tang Y."/>
            <person name="Lv G."/>
            <person name="Zhou Y."/>
            <person name="Sun X."/>
            <person name="Brodelius P.E."/>
            <person name="Rose J.K.C."/>
            <person name="Tang K."/>
        </authorList>
    </citation>
    <scope>NUCLEOTIDE SEQUENCE [LARGE SCALE GENOMIC DNA]</scope>
    <source>
        <strain evidence="4">cv. Huhao1</strain>
        <tissue evidence="3">Leaf</tissue>
    </source>
</reference>
<evidence type="ECO:0000313" key="3">
    <source>
        <dbReference type="EMBL" id="PWA35895.1"/>
    </source>
</evidence>
<protein>
    <recommendedName>
        <fullName evidence="2">Glabrous enhancer-binding protein-like DBD domain-containing protein</fullName>
    </recommendedName>
</protein>
<organism evidence="3 4">
    <name type="scientific">Artemisia annua</name>
    <name type="common">Sweet wormwood</name>
    <dbReference type="NCBI Taxonomy" id="35608"/>
    <lineage>
        <taxon>Eukaryota</taxon>
        <taxon>Viridiplantae</taxon>
        <taxon>Streptophyta</taxon>
        <taxon>Embryophyta</taxon>
        <taxon>Tracheophyta</taxon>
        <taxon>Spermatophyta</taxon>
        <taxon>Magnoliopsida</taxon>
        <taxon>eudicotyledons</taxon>
        <taxon>Gunneridae</taxon>
        <taxon>Pentapetalae</taxon>
        <taxon>asterids</taxon>
        <taxon>campanulids</taxon>
        <taxon>Asterales</taxon>
        <taxon>Asteraceae</taxon>
        <taxon>Asteroideae</taxon>
        <taxon>Anthemideae</taxon>
        <taxon>Artemisiinae</taxon>
        <taxon>Artemisia</taxon>
    </lineage>
</organism>
<dbReference type="OrthoDB" id="1711453at2759"/>
<evidence type="ECO:0000313" key="4">
    <source>
        <dbReference type="Proteomes" id="UP000245207"/>
    </source>
</evidence>
<dbReference type="Pfam" id="PF04504">
    <property type="entry name" value="GeBP-like_DBD"/>
    <property type="match status" value="1"/>
</dbReference>
<proteinExistence type="inferred from homology"/>
<dbReference type="InterPro" id="IPR053932">
    <property type="entry name" value="GeBP-like_DBD"/>
</dbReference>
<keyword evidence="4" id="KW-1185">Reference proteome</keyword>
<comment type="similarity">
    <text evidence="1">Belongs to the GeBP family.</text>
</comment>
<dbReference type="Proteomes" id="UP000245207">
    <property type="component" value="Unassembled WGS sequence"/>
</dbReference>
<gene>
    <name evidence="3" type="ORF">CTI12_AA604420</name>
</gene>
<name>A0A2U1KGJ7_ARTAN</name>
<evidence type="ECO:0000259" key="2">
    <source>
        <dbReference type="Pfam" id="PF04504"/>
    </source>
</evidence>
<dbReference type="AlphaFoldDB" id="A0A2U1KGJ7"/>
<feature type="domain" description="Glabrous enhancer-binding protein-like DBD" evidence="2">
    <location>
        <begin position="79"/>
        <end position="171"/>
    </location>
</feature>
<comment type="caution">
    <text evidence="3">The sequence shown here is derived from an EMBL/GenBank/DDBJ whole genome shotgun (WGS) entry which is preliminary data.</text>
</comment>
<accession>A0A2U1KGJ7</accession>
<sequence length="200" mass="23322">MAASLISEPSSPPFTNLARKRYRSYSPKVHNDNINVESARTGTLSTRESSTLFVNPSLHQSLTSIESNYYDTASRTITAWRKVHEITVLKAILEYYDVIGEYPFDNESHMQKFYKDWIAWRGVYVDQDVFINKLIELLQRFSQNKKIIAFGENVLTDYYDAEIYRLSHLIWAKEDDLEDSVSCFNLGLKRLHQITKEYSS</sequence>
<dbReference type="EMBL" id="PKPP01019158">
    <property type="protein sequence ID" value="PWA35895.1"/>
    <property type="molecule type" value="Genomic_DNA"/>
</dbReference>